<proteinExistence type="predicted"/>
<dbReference type="RefSeq" id="WP_193082664.1">
    <property type="nucleotide sequence ID" value="NZ_CP045201.1"/>
</dbReference>
<dbReference type="AlphaFoldDB" id="A0A7L9WT27"/>
<dbReference type="Proteomes" id="UP000594118">
    <property type="component" value="Chromosome"/>
</dbReference>
<gene>
    <name evidence="1" type="ORF">F3W81_05620</name>
</gene>
<protein>
    <submittedName>
        <fullName evidence="1">Uncharacterized protein</fullName>
    </submittedName>
</protein>
<sequence length="89" mass="9980">MKGDVTDPKALIREAYQIEGIDDPECRSVLMDWALSLEDGQDQKAALEILMEKYGRAAPEHPMTALLQEGLQNMTTVRRRGGSRARKAH</sequence>
<evidence type="ECO:0000313" key="1">
    <source>
        <dbReference type="EMBL" id="QOL83113.1"/>
    </source>
</evidence>
<name>A0A7L9WT27_9RHOB</name>
<dbReference type="KEGG" id="pshq:F3W81_05620"/>
<accession>A0A7L9WT27</accession>
<evidence type="ECO:0000313" key="2">
    <source>
        <dbReference type="Proteomes" id="UP000594118"/>
    </source>
</evidence>
<organism evidence="1 2">
    <name type="scientific">Pseudooceanicola spongiae</name>
    <dbReference type="NCBI Taxonomy" id="2613965"/>
    <lineage>
        <taxon>Bacteria</taxon>
        <taxon>Pseudomonadati</taxon>
        <taxon>Pseudomonadota</taxon>
        <taxon>Alphaproteobacteria</taxon>
        <taxon>Rhodobacterales</taxon>
        <taxon>Paracoccaceae</taxon>
        <taxon>Pseudooceanicola</taxon>
    </lineage>
</organism>
<reference evidence="1 2" key="1">
    <citation type="submission" date="2019-10" db="EMBL/GenBank/DDBJ databases">
        <title>Pseudopuniceibacterium sp. HQ09 islated from Antarctica.</title>
        <authorList>
            <person name="Liao L."/>
            <person name="Su S."/>
            <person name="Chen B."/>
            <person name="Yu Y."/>
        </authorList>
    </citation>
    <scope>NUCLEOTIDE SEQUENCE [LARGE SCALE GENOMIC DNA]</scope>
    <source>
        <strain evidence="1 2">HQ09</strain>
    </source>
</reference>
<dbReference type="EMBL" id="CP045201">
    <property type="protein sequence ID" value="QOL83113.1"/>
    <property type="molecule type" value="Genomic_DNA"/>
</dbReference>
<keyword evidence="2" id="KW-1185">Reference proteome</keyword>